<name>A0A090LGS1_STRRB</name>
<dbReference type="RefSeq" id="XP_024506518.1">
    <property type="nucleotide sequence ID" value="XM_024652998.1"/>
</dbReference>
<reference evidence="3" key="2">
    <citation type="submission" date="2020-12" db="UniProtKB">
        <authorList>
            <consortium name="WormBaseParasite"/>
        </authorList>
    </citation>
    <scope>IDENTIFICATION</scope>
</reference>
<dbReference type="SUPFAM" id="SSF64005">
    <property type="entry name" value="Undecaprenyl diphosphate synthase"/>
    <property type="match status" value="1"/>
</dbReference>
<dbReference type="WBParaSite" id="SRAE_2000198200.1">
    <property type="protein sequence ID" value="SRAE_2000198200.1"/>
    <property type="gene ID" value="WBGene00262189"/>
</dbReference>
<evidence type="ECO:0000313" key="1">
    <source>
        <dbReference type="EMBL" id="CEF67318.1"/>
    </source>
</evidence>
<dbReference type="STRING" id="34506.A0A090LGS1"/>
<dbReference type="Proteomes" id="UP000035682">
    <property type="component" value="Unplaced"/>
</dbReference>
<dbReference type="OMA" id="WAQIAMK"/>
<dbReference type="AlphaFoldDB" id="A0A090LGS1"/>
<dbReference type="OrthoDB" id="19639at2759"/>
<dbReference type="WormBase" id="SRAE_2000198200">
    <property type="protein sequence ID" value="SRP02997"/>
    <property type="gene ID" value="WBGene00262189"/>
</dbReference>
<dbReference type="EMBL" id="LN609529">
    <property type="protein sequence ID" value="CEF67318.1"/>
    <property type="molecule type" value="Genomic_DNA"/>
</dbReference>
<gene>
    <name evidence="1 3 4" type="ORF">SRAE_2000198200</name>
</gene>
<proteinExistence type="predicted"/>
<keyword evidence="2" id="KW-1185">Reference proteome</keyword>
<dbReference type="Gene3D" id="3.40.1180.10">
    <property type="entry name" value="Decaprenyl diphosphate synthase-like"/>
    <property type="match status" value="1"/>
</dbReference>
<reference evidence="1 2" key="1">
    <citation type="submission" date="2014-09" db="EMBL/GenBank/DDBJ databases">
        <authorList>
            <person name="Martin A.A."/>
        </authorList>
    </citation>
    <scope>NUCLEOTIDE SEQUENCE</scope>
    <source>
        <strain evidence="2">ED321</strain>
        <strain evidence="1">ED321 Heterogonic</strain>
    </source>
</reference>
<protein>
    <submittedName>
        <fullName evidence="1 3">Decaprenyl diphosphate synthase-like family-containing protein</fullName>
    </submittedName>
</protein>
<dbReference type="InterPro" id="IPR036424">
    <property type="entry name" value="UPP_synth-like_sf"/>
</dbReference>
<sequence length="233" mass="27733">MKQLNIYRFQYFTTLKDQNFCIIFNIIHHLTWNNVLSEIPTKIQKLYIDMTYLKIPKSIGFLFSRKDQISTALVRSLILKCLETKISKITFYDPWNILSFYEHEIHCEVEKIFNVLKRKNGDNLYKDNYVKILIIGSKDVPSIWSSTTKELCTSDFPICQKRIEEQLEKNYIYEIDLLIKIGDIPSLCGYPCWVLNLAEIINIKHFKNKHFVSDSEFNNFLITFSKRDRRHGK</sequence>
<accession>A0A090LGS1</accession>
<evidence type="ECO:0000313" key="3">
    <source>
        <dbReference type="WBParaSite" id="SRAE_2000198200.1"/>
    </source>
</evidence>
<dbReference type="GeneID" id="36379683"/>
<organism evidence="1">
    <name type="scientific">Strongyloides ratti</name>
    <name type="common">Parasitic roundworm</name>
    <dbReference type="NCBI Taxonomy" id="34506"/>
    <lineage>
        <taxon>Eukaryota</taxon>
        <taxon>Metazoa</taxon>
        <taxon>Ecdysozoa</taxon>
        <taxon>Nematoda</taxon>
        <taxon>Chromadorea</taxon>
        <taxon>Rhabditida</taxon>
        <taxon>Tylenchina</taxon>
        <taxon>Panagrolaimomorpha</taxon>
        <taxon>Strongyloidoidea</taxon>
        <taxon>Strongyloididae</taxon>
        <taxon>Strongyloides</taxon>
    </lineage>
</organism>
<dbReference type="GO" id="GO:0016765">
    <property type="term" value="F:transferase activity, transferring alkyl or aryl (other than methyl) groups"/>
    <property type="evidence" value="ECO:0007669"/>
    <property type="project" value="InterPro"/>
</dbReference>
<dbReference type="CTD" id="36379683"/>
<evidence type="ECO:0000313" key="4">
    <source>
        <dbReference type="WormBase" id="SRAE_2000198200"/>
    </source>
</evidence>
<evidence type="ECO:0000313" key="2">
    <source>
        <dbReference type="Proteomes" id="UP000035682"/>
    </source>
</evidence>